<evidence type="ECO:0000313" key="4">
    <source>
        <dbReference type="EMBL" id="KAF3695916.1"/>
    </source>
</evidence>
<keyword evidence="1 3" id="KW-0175">Coiled coil</keyword>
<organism evidence="4 5">
    <name type="scientific">Channa argus</name>
    <name type="common">Northern snakehead</name>
    <name type="synonym">Ophicephalus argus</name>
    <dbReference type="NCBI Taxonomy" id="215402"/>
    <lineage>
        <taxon>Eukaryota</taxon>
        <taxon>Metazoa</taxon>
        <taxon>Chordata</taxon>
        <taxon>Craniata</taxon>
        <taxon>Vertebrata</taxon>
        <taxon>Euteleostomi</taxon>
        <taxon>Actinopterygii</taxon>
        <taxon>Neopterygii</taxon>
        <taxon>Teleostei</taxon>
        <taxon>Neoteleostei</taxon>
        <taxon>Acanthomorphata</taxon>
        <taxon>Anabantaria</taxon>
        <taxon>Anabantiformes</taxon>
        <taxon>Channoidei</taxon>
        <taxon>Channidae</taxon>
        <taxon>Channa</taxon>
    </lineage>
</organism>
<dbReference type="PANTHER" id="PTHR22420:SF5">
    <property type="entry name" value="PROTEIN FAM81B"/>
    <property type="match status" value="1"/>
</dbReference>
<protein>
    <submittedName>
        <fullName evidence="4">Protein FAM81B</fullName>
    </submittedName>
</protein>
<gene>
    <name evidence="4" type="ORF">EXN66_Car011592</name>
</gene>
<reference evidence="4 5" key="1">
    <citation type="submission" date="2019-02" db="EMBL/GenBank/DDBJ databases">
        <title>Opniocepnalus argus genome.</title>
        <authorList>
            <person name="Zhou C."/>
            <person name="Xiao S."/>
        </authorList>
    </citation>
    <scope>NUCLEOTIDE SEQUENCE [LARGE SCALE GENOMIC DNA]</scope>
    <source>
        <strain evidence="4">OARG1902GOOAL</strain>
        <tissue evidence="4">Muscle</tissue>
    </source>
</reference>
<sequence length="419" mass="47556">MKIITESQVSYLFTFGIKPNVFEGHLCSQERTLAVLLEQAFRIKEEVAAGLQSAQGSIQVQALSRKLLENHILTITRIVKQLSLDIQALERQFAHQDSVTSGATLAIQCLDQKNMVGIGDLRGRVARCDASIAKLSTDVSSGERQMVRLQQEVAKLSSAIDVQLKELEVKLNQELRRVEHSQIHRSSMSDLQRQVKLLEDRVSGELKKAKEQSYFLRKWTEQQLNSMIQTHAESSKQLRSLLQGQMLEAQSRLSDRLQALEVQLMHLESQKDQADRIRADQLKCNETRVSKKMTSVENSLHRELQLLKQEYHKVTDNDDLSHNQFATTTSSRAATINCHRANIVFVSIEQAGPKPSTIITLSHQQQSQNNVHFKCIMSGGFLSVHDAIESLRQIADIKSRLDKENIRHICNKVENLHDL</sequence>
<evidence type="ECO:0000256" key="3">
    <source>
        <dbReference type="SAM" id="Coils"/>
    </source>
</evidence>
<reference evidence="5" key="2">
    <citation type="submission" date="2019-02" db="EMBL/GenBank/DDBJ databases">
        <title>Opniocepnalus argus Var Kimnra genome.</title>
        <authorList>
            <person name="Zhou C."/>
            <person name="Xiao S."/>
        </authorList>
    </citation>
    <scope>NUCLEOTIDE SEQUENCE [LARGE SCALE GENOMIC DNA]</scope>
</reference>
<dbReference type="PANTHER" id="PTHR22420">
    <property type="entry name" value="PROTEIN FAM81A"/>
    <property type="match status" value="1"/>
</dbReference>
<dbReference type="EMBL" id="CM015722">
    <property type="protein sequence ID" value="KAF3695916.1"/>
    <property type="molecule type" value="Genomic_DNA"/>
</dbReference>
<dbReference type="Proteomes" id="UP000503349">
    <property type="component" value="Chromosome 11"/>
</dbReference>
<evidence type="ECO:0000313" key="5">
    <source>
        <dbReference type="Proteomes" id="UP000503349"/>
    </source>
</evidence>
<name>A0A6G1Q127_CHAAH</name>
<dbReference type="InterPro" id="IPR029619">
    <property type="entry name" value="FAM81"/>
</dbReference>
<proteinExistence type="inferred from homology"/>
<accession>A0A6G1Q127</accession>
<feature type="coiled-coil region" evidence="3">
    <location>
        <begin position="250"/>
        <end position="277"/>
    </location>
</feature>
<dbReference type="AlphaFoldDB" id="A0A6G1Q127"/>
<evidence type="ECO:0000256" key="1">
    <source>
        <dbReference type="ARBA" id="ARBA00023054"/>
    </source>
</evidence>
<feature type="coiled-coil region" evidence="3">
    <location>
        <begin position="132"/>
        <end position="208"/>
    </location>
</feature>
<keyword evidence="5" id="KW-1185">Reference proteome</keyword>
<comment type="similarity">
    <text evidence="2">Belongs to the FAM81 family.</text>
</comment>
<evidence type="ECO:0000256" key="2">
    <source>
        <dbReference type="ARBA" id="ARBA00046344"/>
    </source>
</evidence>